<evidence type="ECO:0000313" key="1">
    <source>
        <dbReference type="EMBL" id="NGP76306.1"/>
    </source>
</evidence>
<dbReference type="Proteomes" id="UP000473278">
    <property type="component" value="Unassembled WGS sequence"/>
</dbReference>
<comment type="caution">
    <text evidence="1">The sequence shown here is derived from an EMBL/GenBank/DDBJ whole genome shotgun (WGS) entry which is preliminary data.</text>
</comment>
<organism evidence="1 2">
    <name type="scientific">Halalkalibaculum roseum</name>
    <dbReference type="NCBI Taxonomy" id="2709311"/>
    <lineage>
        <taxon>Bacteria</taxon>
        <taxon>Pseudomonadati</taxon>
        <taxon>Balneolota</taxon>
        <taxon>Balneolia</taxon>
        <taxon>Balneolales</taxon>
        <taxon>Balneolaceae</taxon>
        <taxon>Halalkalibaculum</taxon>
    </lineage>
</organism>
<proteinExistence type="predicted"/>
<evidence type="ECO:0000313" key="2">
    <source>
        <dbReference type="Proteomes" id="UP000473278"/>
    </source>
</evidence>
<accession>A0A6M1SW28</accession>
<protein>
    <submittedName>
        <fullName evidence="1">Uncharacterized protein</fullName>
    </submittedName>
</protein>
<reference evidence="1 2" key="1">
    <citation type="submission" date="2020-02" db="EMBL/GenBank/DDBJ databases">
        <title>Balneolaceae bacterium YR4-1, complete genome.</title>
        <authorList>
            <person name="Li Y."/>
            <person name="Wu S."/>
        </authorList>
    </citation>
    <scope>NUCLEOTIDE SEQUENCE [LARGE SCALE GENOMIC DNA]</scope>
    <source>
        <strain evidence="1 2">YR4-1</strain>
    </source>
</reference>
<sequence length="73" mass="8605">MNKKKGQFPDGLDYATVPDHYYYGEILVKRIDRGNGMIELVARDKNHSRHSVLARDLREAMMKMRIELKREAK</sequence>
<dbReference type="RefSeq" id="WP_165140539.1">
    <property type="nucleotide sequence ID" value="NZ_JAALLT010000002.1"/>
</dbReference>
<name>A0A6M1SW28_9BACT</name>
<dbReference type="AlphaFoldDB" id="A0A6M1SW28"/>
<keyword evidence="2" id="KW-1185">Reference proteome</keyword>
<gene>
    <name evidence="1" type="ORF">G3570_06660</name>
</gene>
<dbReference type="EMBL" id="JAALLT010000002">
    <property type="protein sequence ID" value="NGP76306.1"/>
    <property type="molecule type" value="Genomic_DNA"/>
</dbReference>